<sequence length="93" mass="10339">MHTQITSTSKPPLQEPTERYGFTEAMFWDVYQHVISLVGGHSTGTIEAPALPADAVCLTVNCGPDYYSVWLVDSWPVAASDELCMIHWCISYT</sequence>
<protein>
    <submittedName>
        <fullName evidence="1">Ribulokinase</fullName>
    </submittedName>
</protein>
<organism evidence="1 2">
    <name type="scientific">Yersinia massiliensis</name>
    <dbReference type="NCBI Taxonomy" id="419257"/>
    <lineage>
        <taxon>Bacteria</taxon>
        <taxon>Pseudomonadati</taxon>
        <taxon>Pseudomonadota</taxon>
        <taxon>Gammaproteobacteria</taxon>
        <taxon>Enterobacterales</taxon>
        <taxon>Yersiniaceae</taxon>
        <taxon>Yersinia</taxon>
    </lineage>
</organism>
<geneLocation type="plasmid" evidence="1 2">
    <name>unnamed1</name>
</geneLocation>
<gene>
    <name evidence="1" type="ORF">DA391_23390</name>
</gene>
<accession>A0ABM6V0I6</accession>
<reference evidence="2" key="1">
    <citation type="journal article" date="2018" name="Genome Announc.">
        <title>First complete genome sequence of Yersinia massiliensis.</title>
        <authorList>
            <person name="Thomas M.C."/>
            <person name="Arling V."/>
            <person name="Goji N."/>
            <person name="Janzen T.W."/>
            <person name="Duceppe M.-O."/>
            <person name="Mathews A."/>
            <person name="Carrillo C."/>
            <person name="Amoako K."/>
        </authorList>
    </citation>
    <scope>NUCLEOTIDE SEQUENCE [LARGE SCALE GENOMIC DNA]</scope>
    <source>
        <strain evidence="2">GTA</strain>
        <plasmid evidence="2">unnamed1</plasmid>
    </source>
</reference>
<evidence type="ECO:0000313" key="1">
    <source>
        <dbReference type="EMBL" id="AVX40625.1"/>
    </source>
</evidence>
<proteinExistence type="predicted"/>
<dbReference type="EMBL" id="CP028488">
    <property type="protein sequence ID" value="AVX40625.1"/>
    <property type="molecule type" value="Genomic_DNA"/>
</dbReference>
<dbReference type="RefSeq" id="WP_088130816.1">
    <property type="nucleotide sequence ID" value="NZ_CP028488.1"/>
</dbReference>
<dbReference type="Proteomes" id="UP000240908">
    <property type="component" value="Plasmid unnamed1"/>
</dbReference>
<evidence type="ECO:0000313" key="2">
    <source>
        <dbReference type="Proteomes" id="UP000240908"/>
    </source>
</evidence>
<keyword evidence="1" id="KW-0614">Plasmid</keyword>
<keyword evidence="2" id="KW-1185">Reference proteome</keyword>
<name>A0ABM6V0I6_9GAMM</name>